<reference evidence="1" key="1">
    <citation type="journal article" date="2023" name="Int. J. Syst. Evol. Microbiol.">
        <title>Mesoterricola silvestris gen. nov., sp. nov., Mesoterricola sediminis sp. nov., Geothrix oryzae sp. nov., Geothrix edaphica sp. nov., Geothrix rubra sp. nov., and Geothrix limicola sp. nov., six novel members of Acidobacteriota isolated from soils.</title>
        <authorList>
            <person name="Itoh H."/>
            <person name="Sugisawa Y."/>
            <person name="Mise K."/>
            <person name="Xu Z."/>
            <person name="Kuniyasu M."/>
            <person name="Ushijima N."/>
            <person name="Kawano K."/>
            <person name="Kobayashi E."/>
            <person name="Shiratori Y."/>
            <person name="Masuda Y."/>
            <person name="Senoo K."/>
        </authorList>
    </citation>
    <scope>NUCLEOTIDE SEQUENCE</scope>
    <source>
        <strain evidence="1">W786</strain>
    </source>
</reference>
<dbReference type="RefSeq" id="WP_316410568.1">
    <property type="nucleotide sequence ID" value="NZ_AP027081.1"/>
</dbReference>
<dbReference type="KEGG" id="msea:METESE_30780"/>
<evidence type="ECO:0000313" key="1">
    <source>
        <dbReference type="EMBL" id="BDU78120.1"/>
    </source>
</evidence>
<proteinExistence type="predicted"/>
<evidence type="ECO:0000313" key="2">
    <source>
        <dbReference type="Proteomes" id="UP001228113"/>
    </source>
</evidence>
<evidence type="ECO:0008006" key="3">
    <source>
        <dbReference type="Google" id="ProtNLM"/>
    </source>
</evidence>
<dbReference type="Proteomes" id="UP001228113">
    <property type="component" value="Chromosome"/>
</dbReference>
<protein>
    <recommendedName>
        <fullName evidence="3">Cysteine-rich domain-containing protein</fullName>
    </recommendedName>
</protein>
<dbReference type="AlphaFoldDB" id="A0AA48H174"/>
<accession>A0AA48H174</accession>
<name>A0AA48H174_9BACT</name>
<keyword evidence="2" id="KW-1185">Reference proteome</keyword>
<sequence length="221" mass="24346">MLRSDAPHVFAPGCALLLHKPHLAARIGAFLGRPDPMPEHLTCCHHTPDLAPGTVVINVCPGCDRRYRQDYPGIRTVSLWEVLAESLDFPFPDYGGRAMAIQDACPTRTEDRVHAAVRTLLSRMNIRVVEPDQTRTRSVCCGDSAYGALPVDQVKAQMTRRAASMPCPEVVVYCVSCVKSMHLGGRRPRHLVDLLFGEPTPVGTCDPDAWHAEVQAFIDSH</sequence>
<dbReference type="EMBL" id="AP027081">
    <property type="protein sequence ID" value="BDU78120.1"/>
    <property type="molecule type" value="Genomic_DNA"/>
</dbReference>
<gene>
    <name evidence="1" type="ORF">METESE_30780</name>
</gene>
<organism evidence="1 2">
    <name type="scientific">Mesoterricola sediminis</name>
    <dbReference type="NCBI Taxonomy" id="2927980"/>
    <lineage>
        <taxon>Bacteria</taxon>
        <taxon>Pseudomonadati</taxon>
        <taxon>Acidobacteriota</taxon>
        <taxon>Holophagae</taxon>
        <taxon>Holophagales</taxon>
        <taxon>Holophagaceae</taxon>
        <taxon>Mesoterricola</taxon>
    </lineage>
</organism>